<name>A0A7M7QLH0_NASVI</name>
<dbReference type="Gene3D" id="3.60.10.10">
    <property type="entry name" value="Endonuclease/exonuclease/phosphatase"/>
    <property type="match status" value="1"/>
</dbReference>
<keyword evidence="3" id="KW-1185">Reference proteome</keyword>
<reference evidence="2" key="1">
    <citation type="submission" date="2021-01" db="UniProtKB">
        <authorList>
            <consortium name="EnsemblMetazoa"/>
        </authorList>
    </citation>
    <scope>IDENTIFICATION</scope>
</reference>
<dbReference type="Proteomes" id="UP000002358">
    <property type="component" value="Unassembled WGS sequence"/>
</dbReference>
<dbReference type="CDD" id="cd09077">
    <property type="entry name" value="R1-I-EN"/>
    <property type="match status" value="1"/>
</dbReference>
<dbReference type="RefSeq" id="XP_031788414.1">
    <property type="nucleotide sequence ID" value="XM_031932554.1"/>
</dbReference>
<evidence type="ECO:0000259" key="1">
    <source>
        <dbReference type="Pfam" id="PF14529"/>
    </source>
</evidence>
<dbReference type="GeneID" id="116417738"/>
<evidence type="ECO:0000313" key="2">
    <source>
        <dbReference type="EnsemblMetazoa" id="XP_031788414"/>
    </source>
</evidence>
<dbReference type="Pfam" id="PF14529">
    <property type="entry name" value="Exo_endo_phos_2"/>
    <property type="match status" value="1"/>
</dbReference>
<dbReference type="InParanoid" id="A0A7M7QLH0"/>
<organism evidence="2 3">
    <name type="scientific">Nasonia vitripennis</name>
    <name type="common">Parasitic wasp</name>
    <dbReference type="NCBI Taxonomy" id="7425"/>
    <lineage>
        <taxon>Eukaryota</taxon>
        <taxon>Metazoa</taxon>
        <taxon>Ecdysozoa</taxon>
        <taxon>Arthropoda</taxon>
        <taxon>Hexapoda</taxon>
        <taxon>Insecta</taxon>
        <taxon>Pterygota</taxon>
        <taxon>Neoptera</taxon>
        <taxon>Endopterygota</taxon>
        <taxon>Hymenoptera</taxon>
        <taxon>Apocrita</taxon>
        <taxon>Proctotrupomorpha</taxon>
        <taxon>Chalcidoidea</taxon>
        <taxon>Pteromalidae</taxon>
        <taxon>Pteromalinae</taxon>
        <taxon>Nasonia</taxon>
    </lineage>
</organism>
<dbReference type="SMR" id="A0A7M7QLH0"/>
<protein>
    <recommendedName>
        <fullName evidence="1">Endonuclease/exonuclease/phosphatase domain-containing protein</fullName>
    </recommendedName>
</protein>
<dbReference type="GO" id="GO:0003824">
    <property type="term" value="F:catalytic activity"/>
    <property type="evidence" value="ECO:0007669"/>
    <property type="project" value="InterPro"/>
</dbReference>
<dbReference type="EnsemblMetazoa" id="XM_031932554">
    <property type="protein sequence ID" value="XP_031788414"/>
    <property type="gene ID" value="LOC116417738"/>
</dbReference>
<feature type="domain" description="Endonuclease/exonuclease/phosphatase" evidence="1">
    <location>
        <begin position="59"/>
        <end position="178"/>
    </location>
</feature>
<dbReference type="InterPro" id="IPR036691">
    <property type="entry name" value="Endo/exonu/phosph_ase_sf"/>
</dbReference>
<dbReference type="PANTHER" id="PTHR33273:SF4">
    <property type="entry name" value="ENDONUCLEASE_EXONUCLEASE_PHOSPHATASE DOMAIN-CONTAINING PROTEIN"/>
    <property type="match status" value="1"/>
</dbReference>
<sequence>MDLTILQCNLNGSSFAHSLLPQIAAEMDADVLVISEQYRNRIDSGAGEDYSCTRVGSVTIVSVYLSPNNSAREYEDKLKVLEDVVRDLTGDVIKAGDFNARAIEWGMPTTNRRGRLILQMAVRLELEVVNDGNMTTYKRPGFGNSIPDITLATDRILTRLRGWKVIEDYTASDHQYIVFNLTNDATSRQRQSMRTTRWDIGRINRDEIKRQLRNVVIPSADLSQGRADRAEAERSANDLEKYLQGISEAAMPRKRYRQDRRQTYWWTQEIAEIRKACLRHRRLAGRERDPDEREAISREYKLARRLLRQTINSTKQRRWRRLEDEVESDLWGEGYKIVTRKLGAWNPPETKDADTLVRIVHDLFPTHQDRTDDTDMDNAVECPLFTVAELESAAAKLKPRKAPGPDRVPGELL</sequence>
<dbReference type="AlphaFoldDB" id="A0A7M7QLH0"/>
<proteinExistence type="predicted"/>
<dbReference type="SUPFAM" id="SSF56219">
    <property type="entry name" value="DNase I-like"/>
    <property type="match status" value="1"/>
</dbReference>
<accession>A0A7M7QLH0</accession>
<dbReference type="KEGG" id="nvi:116417738"/>
<dbReference type="PANTHER" id="PTHR33273">
    <property type="entry name" value="DOMAIN-CONTAINING PROTEIN, PUTATIVE-RELATED"/>
    <property type="match status" value="1"/>
</dbReference>
<dbReference type="InterPro" id="IPR005135">
    <property type="entry name" value="Endo/exonuclease/phosphatase"/>
</dbReference>
<dbReference type="OrthoDB" id="7700944at2759"/>
<evidence type="ECO:0000313" key="3">
    <source>
        <dbReference type="Proteomes" id="UP000002358"/>
    </source>
</evidence>